<feature type="region of interest" description="Disordered" evidence="1">
    <location>
        <begin position="42"/>
        <end position="88"/>
    </location>
</feature>
<accession>A0A7S4AME8</accession>
<evidence type="ECO:0000256" key="2">
    <source>
        <dbReference type="SAM" id="Phobius"/>
    </source>
</evidence>
<keyword evidence="2" id="KW-1133">Transmembrane helix</keyword>
<evidence type="ECO:0000256" key="1">
    <source>
        <dbReference type="SAM" id="MobiDB-lite"/>
    </source>
</evidence>
<name>A0A7S4AME8_9STRA</name>
<organism evidence="3">
    <name type="scientific">Pseudo-nitzschia australis</name>
    <dbReference type="NCBI Taxonomy" id="44445"/>
    <lineage>
        <taxon>Eukaryota</taxon>
        <taxon>Sar</taxon>
        <taxon>Stramenopiles</taxon>
        <taxon>Ochrophyta</taxon>
        <taxon>Bacillariophyta</taxon>
        <taxon>Bacillariophyceae</taxon>
        <taxon>Bacillariophycidae</taxon>
        <taxon>Bacillariales</taxon>
        <taxon>Bacillariaceae</taxon>
        <taxon>Pseudo-nitzschia</taxon>
    </lineage>
</organism>
<sequence>MESIAGSLIPIGTIVLIVLVQISFWFPTGVSTTTNKDRVLDEQSSTANDASVAADEPAATLSNEGSTLTSTSPAPRDPTKGKRGRGVGNVIQITPQTILLGNAQCIFITDDKSDKKETSTTNSRTTKSNSTTTAAEQRTTWKCSCELGFFPAGMLKTFGNAEAMMRLGVGQCYHKQA</sequence>
<protein>
    <submittedName>
        <fullName evidence="3">Uncharacterized protein</fullName>
    </submittedName>
</protein>
<feature type="compositionally biased region" description="Polar residues" evidence="1">
    <location>
        <begin position="60"/>
        <end position="73"/>
    </location>
</feature>
<reference evidence="3" key="1">
    <citation type="submission" date="2021-01" db="EMBL/GenBank/DDBJ databases">
        <authorList>
            <person name="Corre E."/>
            <person name="Pelletier E."/>
            <person name="Niang G."/>
            <person name="Scheremetjew M."/>
            <person name="Finn R."/>
            <person name="Kale V."/>
            <person name="Holt S."/>
            <person name="Cochrane G."/>
            <person name="Meng A."/>
            <person name="Brown T."/>
            <person name="Cohen L."/>
        </authorList>
    </citation>
    <scope>NUCLEOTIDE SEQUENCE</scope>
    <source>
        <strain evidence="3">10249 10 AB</strain>
    </source>
</reference>
<evidence type="ECO:0000313" key="3">
    <source>
        <dbReference type="EMBL" id="CAE0720546.1"/>
    </source>
</evidence>
<dbReference type="AlphaFoldDB" id="A0A7S4AME8"/>
<proteinExistence type="predicted"/>
<dbReference type="EMBL" id="HBIX01018634">
    <property type="protein sequence ID" value="CAE0720546.1"/>
    <property type="molecule type" value="Transcribed_RNA"/>
</dbReference>
<feature type="region of interest" description="Disordered" evidence="1">
    <location>
        <begin position="114"/>
        <end position="133"/>
    </location>
</feature>
<keyword evidence="2" id="KW-0472">Membrane</keyword>
<gene>
    <name evidence="3" type="ORF">PAUS00366_LOCUS13300</name>
</gene>
<feature type="transmembrane region" description="Helical" evidence="2">
    <location>
        <begin position="7"/>
        <end position="26"/>
    </location>
</feature>
<feature type="compositionally biased region" description="Low complexity" evidence="1">
    <location>
        <begin position="119"/>
        <end position="133"/>
    </location>
</feature>
<keyword evidence="2" id="KW-0812">Transmembrane</keyword>